<sequence>MKWTLISNASNDIKEYHLIRDGNTLVVMKYNPDQQTVRIVHEGDRLVFFMENAGYAHRLIFKSVYGVDQGKYLYNNRNHTGRLEINNAVFDYNIVTGNQPKLIVHQNNRREPLAVCQMPDTGMHPPSIYEQAGMVLSVCSFSGEPAVRRK</sequence>
<dbReference type="EMBL" id="LWBP01000199">
    <property type="protein sequence ID" value="OQP56603.1"/>
    <property type="molecule type" value="Genomic_DNA"/>
</dbReference>
<protein>
    <submittedName>
        <fullName evidence="1">Uncharacterized protein</fullName>
    </submittedName>
</protein>
<gene>
    <name evidence="1" type="ORF">A4R26_05440</name>
</gene>
<evidence type="ECO:0000313" key="2">
    <source>
        <dbReference type="Proteomes" id="UP000192276"/>
    </source>
</evidence>
<evidence type="ECO:0000313" key="1">
    <source>
        <dbReference type="EMBL" id="OQP56603.1"/>
    </source>
</evidence>
<name>A0A1V9FE06_9BACT</name>
<dbReference type="Proteomes" id="UP000192276">
    <property type="component" value="Unassembled WGS sequence"/>
</dbReference>
<dbReference type="RefSeq" id="WP_081168843.1">
    <property type="nucleotide sequence ID" value="NZ_LWBP01000199.1"/>
</dbReference>
<dbReference type="AlphaFoldDB" id="A0A1V9FE06"/>
<keyword evidence="2" id="KW-1185">Reference proteome</keyword>
<accession>A0A1V9FE06</accession>
<dbReference type="OrthoDB" id="664682at2"/>
<proteinExistence type="predicted"/>
<organism evidence="1 2">
    <name type="scientific">Niastella populi</name>
    <dbReference type="NCBI Taxonomy" id="550983"/>
    <lineage>
        <taxon>Bacteria</taxon>
        <taxon>Pseudomonadati</taxon>
        <taxon>Bacteroidota</taxon>
        <taxon>Chitinophagia</taxon>
        <taxon>Chitinophagales</taxon>
        <taxon>Chitinophagaceae</taxon>
        <taxon>Niastella</taxon>
    </lineage>
</organism>
<comment type="caution">
    <text evidence="1">The sequence shown here is derived from an EMBL/GenBank/DDBJ whole genome shotgun (WGS) entry which is preliminary data.</text>
</comment>
<reference evidence="2" key="1">
    <citation type="submission" date="2016-04" db="EMBL/GenBank/DDBJ databases">
        <authorList>
            <person name="Chen L."/>
            <person name="Zhuang W."/>
            <person name="Wang G."/>
        </authorList>
    </citation>
    <scope>NUCLEOTIDE SEQUENCE [LARGE SCALE GENOMIC DNA]</scope>
    <source>
        <strain evidence="2">208</strain>
    </source>
</reference>